<feature type="transmembrane region" description="Helical" evidence="2">
    <location>
        <begin position="317"/>
        <end position="341"/>
    </location>
</feature>
<gene>
    <name evidence="3" type="ORF">G7K_6240-t1</name>
</gene>
<keyword evidence="2" id="KW-0812">Transmembrane</keyword>
<evidence type="ECO:0000313" key="4">
    <source>
        <dbReference type="Proteomes" id="UP000033140"/>
    </source>
</evidence>
<accession>A0A0E9NQM8</accession>
<protein>
    <submittedName>
        <fullName evidence="3">Uncharacterized protein</fullName>
    </submittedName>
</protein>
<sequence>MYCAAPGGVEEGEEHYDGTEAKIFFPRTCPLLILSPTNHPSNRVRVAAGLTPLGFAFQNHVMASQAPLPYIKLAICDQKPNTCEYVSHPSRTLSGYPMPDLTNGGDFNVELIPIDSRGHHKLLIIPSDLQSTKNQGSLGSLTCALSPRITLGLPTPNPLVLNTPLPHPNNNTRIQTDSPPSPHSPEYSSSRSPRQFAKSSSGADVDVEDFEGLVAVEEKSATITAGLGAGAGISDGVSDVSSSADFFAFDFFFFLDDFDSAGTSSSTFFPFTATSSFAPFFGFAKISSISTAAAFDFFANISSISSSFATAAAPAPLTIFFVMLAGFAVLPILLPVTAIALRTGISSW</sequence>
<dbReference type="AlphaFoldDB" id="A0A0E9NQM8"/>
<keyword evidence="2" id="KW-0472">Membrane</keyword>
<reference evidence="3 4" key="1">
    <citation type="journal article" date="2011" name="J. Gen. Appl. Microbiol.">
        <title>Draft genome sequencing of the enigmatic yeast Saitoella complicata.</title>
        <authorList>
            <person name="Nishida H."/>
            <person name="Hamamoto M."/>
            <person name="Sugiyama J."/>
        </authorList>
    </citation>
    <scope>NUCLEOTIDE SEQUENCE [LARGE SCALE GENOMIC DNA]</scope>
    <source>
        <strain evidence="3 4">NRRL Y-17804</strain>
    </source>
</reference>
<feature type="compositionally biased region" description="Low complexity" evidence="1">
    <location>
        <begin position="184"/>
        <end position="193"/>
    </location>
</feature>
<proteinExistence type="predicted"/>
<name>A0A0E9NQM8_SAICN</name>
<dbReference type="EMBL" id="BACD03000061">
    <property type="protein sequence ID" value="GAO52154.1"/>
    <property type="molecule type" value="Genomic_DNA"/>
</dbReference>
<keyword evidence="2" id="KW-1133">Transmembrane helix</keyword>
<evidence type="ECO:0000256" key="2">
    <source>
        <dbReference type="SAM" id="Phobius"/>
    </source>
</evidence>
<evidence type="ECO:0000313" key="3">
    <source>
        <dbReference type="EMBL" id="GAO52154.1"/>
    </source>
</evidence>
<organism evidence="3 4">
    <name type="scientific">Saitoella complicata (strain BCRC 22490 / CBS 7301 / JCM 7358 / NBRC 10748 / NRRL Y-17804)</name>
    <dbReference type="NCBI Taxonomy" id="698492"/>
    <lineage>
        <taxon>Eukaryota</taxon>
        <taxon>Fungi</taxon>
        <taxon>Dikarya</taxon>
        <taxon>Ascomycota</taxon>
        <taxon>Taphrinomycotina</taxon>
        <taxon>Taphrinomycotina incertae sedis</taxon>
        <taxon>Saitoella</taxon>
    </lineage>
</organism>
<feature type="region of interest" description="Disordered" evidence="1">
    <location>
        <begin position="160"/>
        <end position="203"/>
    </location>
</feature>
<keyword evidence="4" id="KW-1185">Reference proteome</keyword>
<evidence type="ECO:0000256" key="1">
    <source>
        <dbReference type="SAM" id="MobiDB-lite"/>
    </source>
</evidence>
<reference evidence="3 4" key="2">
    <citation type="journal article" date="2014" name="J. Gen. Appl. Microbiol.">
        <title>The early diverging ascomycetous budding yeast Saitoella complicata has three histone deacetylases belonging to the Clr6, Hos2, and Rpd3 lineages.</title>
        <authorList>
            <person name="Nishida H."/>
            <person name="Matsumoto T."/>
            <person name="Kondo S."/>
            <person name="Hamamoto M."/>
            <person name="Yoshikawa H."/>
        </authorList>
    </citation>
    <scope>NUCLEOTIDE SEQUENCE [LARGE SCALE GENOMIC DNA]</scope>
    <source>
        <strain evidence="3 4">NRRL Y-17804</strain>
    </source>
</reference>
<feature type="compositionally biased region" description="Low complexity" evidence="1">
    <location>
        <begin position="160"/>
        <end position="172"/>
    </location>
</feature>
<dbReference type="Proteomes" id="UP000033140">
    <property type="component" value="Unassembled WGS sequence"/>
</dbReference>
<reference evidence="3 4" key="3">
    <citation type="journal article" date="2015" name="Genome Announc.">
        <title>Draft Genome Sequence of the Archiascomycetous Yeast Saitoella complicata.</title>
        <authorList>
            <person name="Yamauchi K."/>
            <person name="Kondo S."/>
            <person name="Hamamoto M."/>
            <person name="Takahashi Y."/>
            <person name="Ogura Y."/>
            <person name="Hayashi T."/>
            <person name="Nishida H."/>
        </authorList>
    </citation>
    <scope>NUCLEOTIDE SEQUENCE [LARGE SCALE GENOMIC DNA]</scope>
    <source>
        <strain evidence="3 4">NRRL Y-17804</strain>
    </source>
</reference>
<comment type="caution">
    <text evidence="3">The sequence shown here is derived from an EMBL/GenBank/DDBJ whole genome shotgun (WGS) entry which is preliminary data.</text>
</comment>